<gene>
    <name evidence="2" type="ORF">CHYS00102_LOCUS22151</name>
</gene>
<evidence type="ECO:0000256" key="1">
    <source>
        <dbReference type="SAM" id="MobiDB-lite"/>
    </source>
</evidence>
<organism evidence="2">
    <name type="scientific">Corethron hystrix</name>
    <dbReference type="NCBI Taxonomy" id="216773"/>
    <lineage>
        <taxon>Eukaryota</taxon>
        <taxon>Sar</taxon>
        <taxon>Stramenopiles</taxon>
        <taxon>Ochrophyta</taxon>
        <taxon>Bacillariophyta</taxon>
        <taxon>Coscinodiscophyceae</taxon>
        <taxon>Corethrophycidae</taxon>
        <taxon>Corethrales</taxon>
        <taxon>Corethraceae</taxon>
        <taxon>Corethron</taxon>
    </lineage>
</organism>
<sequence length="220" mass="25029">MMKQNGLLRLNDRSDDASIKKQMSPTACKSIQCHWDVNDPIVLGGDSTNGETTAQHDIRSESLEKHPPRTLATAHGRRYPVLNSETSKFERRAFISKTSAHTTLIATHLREINIDGFVGSLRFVAAEIVFQILHIVLRLRSFCSFFDGMWKFFHELRKESCELSGRVYLPHQTRHLSHAAVRTVFFIKFSHESLSVLGSFFFRYARAGRVLGVLETKAPP</sequence>
<protein>
    <submittedName>
        <fullName evidence="2">Uncharacterized protein</fullName>
    </submittedName>
</protein>
<proteinExistence type="predicted"/>
<accession>A0A7S1FY36</accession>
<feature type="region of interest" description="Disordered" evidence="1">
    <location>
        <begin position="46"/>
        <end position="66"/>
    </location>
</feature>
<dbReference type="EMBL" id="HBFR01030471">
    <property type="protein sequence ID" value="CAD8894937.1"/>
    <property type="molecule type" value="Transcribed_RNA"/>
</dbReference>
<name>A0A7S1FY36_9STRA</name>
<evidence type="ECO:0000313" key="2">
    <source>
        <dbReference type="EMBL" id="CAD8894937.1"/>
    </source>
</evidence>
<feature type="compositionally biased region" description="Basic and acidic residues" evidence="1">
    <location>
        <begin position="54"/>
        <end position="66"/>
    </location>
</feature>
<dbReference type="AlphaFoldDB" id="A0A7S1FY36"/>
<reference evidence="2" key="1">
    <citation type="submission" date="2021-01" db="EMBL/GenBank/DDBJ databases">
        <authorList>
            <person name="Corre E."/>
            <person name="Pelletier E."/>
            <person name="Niang G."/>
            <person name="Scheremetjew M."/>
            <person name="Finn R."/>
            <person name="Kale V."/>
            <person name="Holt S."/>
            <person name="Cochrane G."/>
            <person name="Meng A."/>
            <person name="Brown T."/>
            <person name="Cohen L."/>
        </authorList>
    </citation>
    <scope>NUCLEOTIDE SEQUENCE</scope>
    <source>
        <strain evidence="2">308</strain>
    </source>
</reference>